<protein>
    <submittedName>
        <fullName evidence="1">Reverse transcriptase domain-containing protein</fullName>
    </submittedName>
</protein>
<evidence type="ECO:0000313" key="2">
    <source>
        <dbReference type="Proteomes" id="UP000478052"/>
    </source>
</evidence>
<dbReference type="GO" id="GO:0003964">
    <property type="term" value="F:RNA-directed DNA polymerase activity"/>
    <property type="evidence" value="ECO:0007669"/>
    <property type="project" value="UniProtKB-KW"/>
</dbReference>
<keyword evidence="2" id="KW-1185">Reference proteome</keyword>
<evidence type="ECO:0000313" key="1">
    <source>
        <dbReference type="EMBL" id="KAF0769962.1"/>
    </source>
</evidence>
<dbReference type="EMBL" id="VUJU01000505">
    <property type="protein sequence ID" value="KAF0769962.1"/>
    <property type="molecule type" value="Genomic_DNA"/>
</dbReference>
<keyword evidence="1" id="KW-0548">Nucleotidyltransferase</keyword>
<sequence length="157" mass="18276">MSVVNLEPIIYIYCEHFHTTQTTTFWVDSHKRSTPVIIIEGLMTYQRGNAYPLTGHYIVFPNICQSQILQSFENCQQINSVPIHRLSESVRQCSHVVERLYWLSSYLSNRFQFVKSFFHTSHEFYVTTSGVLQGSHLVLLYVDDAKIYCPINSMTDV</sequence>
<dbReference type="Proteomes" id="UP000478052">
    <property type="component" value="Unassembled WGS sequence"/>
</dbReference>
<accession>A0A6G0ZGL9</accession>
<comment type="caution">
    <text evidence="1">The sequence shown here is derived from an EMBL/GenBank/DDBJ whole genome shotgun (WGS) entry which is preliminary data.</text>
</comment>
<reference evidence="1 2" key="1">
    <citation type="submission" date="2019-08" db="EMBL/GenBank/DDBJ databases">
        <title>Whole genome of Aphis craccivora.</title>
        <authorList>
            <person name="Voronova N.V."/>
            <person name="Shulinski R.S."/>
            <person name="Bandarenka Y.V."/>
            <person name="Zhorov D.G."/>
            <person name="Warner D."/>
        </authorList>
    </citation>
    <scope>NUCLEOTIDE SEQUENCE [LARGE SCALE GENOMIC DNA]</scope>
    <source>
        <strain evidence="1">180601</strain>
        <tissue evidence="1">Whole Body</tissue>
    </source>
</reference>
<keyword evidence="1" id="KW-0808">Transferase</keyword>
<dbReference type="AlphaFoldDB" id="A0A6G0ZGL9"/>
<organism evidence="1 2">
    <name type="scientific">Aphis craccivora</name>
    <name type="common">Cowpea aphid</name>
    <dbReference type="NCBI Taxonomy" id="307492"/>
    <lineage>
        <taxon>Eukaryota</taxon>
        <taxon>Metazoa</taxon>
        <taxon>Ecdysozoa</taxon>
        <taxon>Arthropoda</taxon>
        <taxon>Hexapoda</taxon>
        <taxon>Insecta</taxon>
        <taxon>Pterygota</taxon>
        <taxon>Neoptera</taxon>
        <taxon>Paraneoptera</taxon>
        <taxon>Hemiptera</taxon>
        <taxon>Sternorrhyncha</taxon>
        <taxon>Aphidomorpha</taxon>
        <taxon>Aphidoidea</taxon>
        <taxon>Aphididae</taxon>
        <taxon>Aphidini</taxon>
        <taxon>Aphis</taxon>
        <taxon>Aphis</taxon>
    </lineage>
</organism>
<keyword evidence="1" id="KW-0695">RNA-directed DNA polymerase</keyword>
<name>A0A6G0ZGL9_APHCR</name>
<gene>
    <name evidence="1" type="ORF">FWK35_00001824</name>
</gene>
<proteinExistence type="predicted"/>